<feature type="domain" description="N-acetyltransferase" evidence="1">
    <location>
        <begin position="1"/>
        <end position="80"/>
    </location>
</feature>
<evidence type="ECO:0000313" key="2">
    <source>
        <dbReference type="EMBL" id="CAA9889933.1"/>
    </source>
</evidence>
<dbReference type="InterPro" id="IPR000182">
    <property type="entry name" value="GNAT_dom"/>
</dbReference>
<reference evidence="2 3" key="1">
    <citation type="submission" date="2020-02" db="EMBL/GenBank/DDBJ databases">
        <authorList>
            <person name="Hogendoorn C."/>
        </authorList>
    </citation>
    <scope>NUCLEOTIDE SEQUENCE [LARGE SCALE GENOMIC DNA]</scope>
    <source>
        <strain evidence="2">METHB21</strain>
    </source>
</reference>
<dbReference type="Proteomes" id="UP000494216">
    <property type="component" value="Unassembled WGS sequence"/>
</dbReference>
<proteinExistence type="predicted"/>
<dbReference type="GO" id="GO:0016747">
    <property type="term" value="F:acyltransferase activity, transferring groups other than amino-acyl groups"/>
    <property type="evidence" value="ECO:0007669"/>
    <property type="project" value="InterPro"/>
</dbReference>
<comment type="caution">
    <text evidence="2">The sequence shown here is derived from an EMBL/GenBank/DDBJ whole genome shotgun (WGS) entry which is preliminary data.</text>
</comment>
<dbReference type="Pfam" id="PF00583">
    <property type="entry name" value="Acetyltransf_1"/>
    <property type="match status" value="1"/>
</dbReference>
<dbReference type="PROSITE" id="PS51186">
    <property type="entry name" value="GNAT"/>
    <property type="match status" value="1"/>
</dbReference>
<organism evidence="2 3">
    <name type="scientific">Candidatus Methylobacter favarea</name>
    <dbReference type="NCBI Taxonomy" id="2707345"/>
    <lineage>
        <taxon>Bacteria</taxon>
        <taxon>Pseudomonadati</taxon>
        <taxon>Pseudomonadota</taxon>
        <taxon>Gammaproteobacteria</taxon>
        <taxon>Methylococcales</taxon>
        <taxon>Methylococcaceae</taxon>
        <taxon>Methylobacter</taxon>
    </lineage>
</organism>
<evidence type="ECO:0000259" key="1">
    <source>
        <dbReference type="PROSITE" id="PS51186"/>
    </source>
</evidence>
<sequence length="86" mass="9782">MFYVSGLGVDPGFRRCHIAERLSVALINELRSQGFTYRLGRTDISARGMRALYAKLGFQELPIHDSLYPERSYWLLRLCDSKGQGG</sequence>
<evidence type="ECO:0000313" key="3">
    <source>
        <dbReference type="Proteomes" id="UP000494216"/>
    </source>
</evidence>
<protein>
    <recommendedName>
        <fullName evidence="1">N-acetyltransferase domain-containing protein</fullName>
    </recommendedName>
</protein>
<dbReference type="EMBL" id="CADCXN010000042">
    <property type="protein sequence ID" value="CAA9889933.1"/>
    <property type="molecule type" value="Genomic_DNA"/>
</dbReference>
<dbReference type="AlphaFoldDB" id="A0A8S0XHQ5"/>
<dbReference type="Gene3D" id="3.40.630.30">
    <property type="match status" value="1"/>
</dbReference>
<dbReference type="SUPFAM" id="SSF55729">
    <property type="entry name" value="Acyl-CoA N-acyltransferases (Nat)"/>
    <property type="match status" value="1"/>
</dbReference>
<accession>A0A8S0XHQ5</accession>
<keyword evidence="3" id="KW-1185">Reference proteome</keyword>
<dbReference type="InterPro" id="IPR016181">
    <property type="entry name" value="Acyl_CoA_acyltransferase"/>
</dbReference>
<name>A0A8S0XHQ5_9GAMM</name>
<gene>
    <name evidence="2" type="ORF">METHB2_150057</name>
</gene>